<keyword evidence="1" id="KW-0812">Transmembrane</keyword>
<dbReference type="AlphaFoldDB" id="A0A113QQI6"/>
<name>A0A113QQI6_PLABE</name>
<evidence type="ECO:0000256" key="1">
    <source>
        <dbReference type="SAM" id="Phobius"/>
    </source>
</evidence>
<evidence type="ECO:0000313" key="2">
    <source>
        <dbReference type="EMBL" id="CXH91610.1"/>
    </source>
</evidence>
<dbReference type="EMBL" id="LT160023">
    <property type="protein sequence ID" value="CXH91610.1"/>
    <property type="molecule type" value="Genomic_DNA"/>
</dbReference>
<accession>A0A113QQI6</accession>
<evidence type="ECO:0000313" key="3">
    <source>
        <dbReference type="Proteomes" id="UP000069549"/>
    </source>
</evidence>
<organism evidence="2 3">
    <name type="scientific">Plasmodium berghei</name>
    <dbReference type="NCBI Taxonomy" id="5821"/>
    <lineage>
        <taxon>Eukaryota</taxon>
        <taxon>Sar</taxon>
        <taxon>Alveolata</taxon>
        <taxon>Apicomplexa</taxon>
        <taxon>Aconoidasida</taxon>
        <taxon>Haemosporida</taxon>
        <taxon>Plasmodiidae</taxon>
        <taxon>Plasmodium</taxon>
        <taxon>Plasmodium (Vinckeia)</taxon>
    </lineage>
</organism>
<dbReference type="Proteomes" id="UP000069549">
    <property type="component" value="Chromosome 3"/>
</dbReference>
<gene>
    <name evidence="2" type="ORF">PBK173_000034000</name>
</gene>
<keyword evidence="1" id="KW-0472">Membrane</keyword>
<keyword evidence="1" id="KW-1133">Transmembrane helix</keyword>
<reference evidence="2 3" key="1">
    <citation type="submission" date="2016-02" db="EMBL/GenBank/DDBJ databases">
        <authorList>
            <consortium name="Pathogen Informatics"/>
        </authorList>
    </citation>
    <scope>NUCLEOTIDE SEQUENCE [LARGE SCALE GENOMIC DNA]</scope>
    <source>
        <strain evidence="2 3">K173</strain>
    </source>
</reference>
<sequence>MCELVYRMKKLNPGIGLKQNGSPLMCCTNIYNEDRIKNIAIIAISIFIVLSIVYKYLSLDCAEKMKKKKDEKGYKIG</sequence>
<protein>
    <submittedName>
        <fullName evidence="2">Uncharacterized protein</fullName>
    </submittedName>
</protein>
<feature type="transmembrane region" description="Helical" evidence="1">
    <location>
        <begin position="39"/>
        <end position="57"/>
    </location>
</feature>
<proteinExistence type="predicted"/>